<dbReference type="STRING" id="688.A6E04_05335"/>
<dbReference type="RefSeq" id="WP_012552253.1">
    <property type="nucleotide sequence ID" value="NZ_CAWMPN010000004.1"/>
</dbReference>
<evidence type="ECO:0000256" key="4">
    <source>
        <dbReference type="ARBA" id="ARBA00023163"/>
    </source>
</evidence>
<evidence type="ECO:0000313" key="6">
    <source>
        <dbReference type="EMBL" id="OCH23331.1"/>
    </source>
</evidence>
<evidence type="ECO:0000256" key="3">
    <source>
        <dbReference type="ARBA" id="ARBA00023125"/>
    </source>
</evidence>
<proteinExistence type="inferred from homology"/>
<comment type="caution">
    <text evidence="6">The sequence shown here is derived from an EMBL/GenBank/DDBJ whole genome shotgun (WGS) entry which is preliminary data.</text>
</comment>
<organism evidence="6 7">
    <name type="scientific">Aliivibrio logei</name>
    <name type="common">Vibrio logei</name>
    <dbReference type="NCBI Taxonomy" id="688"/>
    <lineage>
        <taxon>Bacteria</taxon>
        <taxon>Pseudomonadati</taxon>
        <taxon>Pseudomonadota</taxon>
        <taxon>Gammaproteobacteria</taxon>
        <taxon>Vibrionales</taxon>
        <taxon>Vibrionaceae</taxon>
        <taxon>Aliivibrio</taxon>
    </lineage>
</organism>
<dbReference type="SUPFAM" id="SSF46785">
    <property type="entry name" value="Winged helix' DNA-binding domain"/>
    <property type="match status" value="1"/>
</dbReference>
<gene>
    <name evidence="6" type="ORF">A6E04_05335</name>
</gene>
<evidence type="ECO:0000259" key="5">
    <source>
        <dbReference type="PROSITE" id="PS50931"/>
    </source>
</evidence>
<dbReference type="OrthoDB" id="5526340at2"/>
<dbReference type="Proteomes" id="UP000093523">
    <property type="component" value="Unassembled WGS sequence"/>
</dbReference>
<feature type="domain" description="HTH lysR-type" evidence="5">
    <location>
        <begin position="1"/>
        <end position="63"/>
    </location>
</feature>
<dbReference type="PROSITE" id="PS50931">
    <property type="entry name" value="HTH_LYSR"/>
    <property type="match status" value="1"/>
</dbReference>
<dbReference type="InterPro" id="IPR036388">
    <property type="entry name" value="WH-like_DNA-bd_sf"/>
</dbReference>
<dbReference type="AlphaFoldDB" id="A0A1B9P4F2"/>
<reference evidence="6 7" key="1">
    <citation type="submission" date="2016-06" db="EMBL/GenBank/DDBJ databases">
        <authorList>
            <person name="Kjaerup R.B."/>
            <person name="Dalgaard T.S."/>
            <person name="Juul-Madsen H.R."/>
        </authorList>
    </citation>
    <scope>NUCLEOTIDE SEQUENCE [LARGE SCALE GENOMIC DNA]</scope>
    <source>
        <strain evidence="6 7">1S159</strain>
    </source>
</reference>
<accession>A0A1B9P4F2</accession>
<comment type="similarity">
    <text evidence="1">Belongs to the LysR transcriptional regulatory family.</text>
</comment>
<dbReference type="GO" id="GO:0003700">
    <property type="term" value="F:DNA-binding transcription factor activity"/>
    <property type="evidence" value="ECO:0007669"/>
    <property type="project" value="InterPro"/>
</dbReference>
<dbReference type="InterPro" id="IPR005119">
    <property type="entry name" value="LysR_subst-bd"/>
</dbReference>
<dbReference type="SUPFAM" id="SSF53850">
    <property type="entry name" value="Periplasmic binding protein-like II"/>
    <property type="match status" value="1"/>
</dbReference>
<evidence type="ECO:0000313" key="7">
    <source>
        <dbReference type="Proteomes" id="UP000093523"/>
    </source>
</evidence>
<dbReference type="PANTHER" id="PTHR30537:SF32">
    <property type="entry name" value="HTH-TYPE TRANSCRIPTIONAL REGULATOR DSDC"/>
    <property type="match status" value="1"/>
</dbReference>
<evidence type="ECO:0000256" key="1">
    <source>
        <dbReference type="ARBA" id="ARBA00009437"/>
    </source>
</evidence>
<keyword evidence="3" id="KW-0238">DNA-binding</keyword>
<dbReference type="InterPro" id="IPR058163">
    <property type="entry name" value="LysR-type_TF_proteobact-type"/>
</dbReference>
<dbReference type="PANTHER" id="PTHR30537">
    <property type="entry name" value="HTH-TYPE TRANSCRIPTIONAL REGULATOR"/>
    <property type="match status" value="1"/>
</dbReference>
<name>A0A1B9P4F2_ALILO</name>
<keyword evidence="2" id="KW-0805">Transcription regulation</keyword>
<dbReference type="PRINTS" id="PR00039">
    <property type="entry name" value="HTHLYSR"/>
</dbReference>
<dbReference type="InterPro" id="IPR036390">
    <property type="entry name" value="WH_DNA-bd_sf"/>
</dbReference>
<dbReference type="EMBL" id="MAJU01000004">
    <property type="protein sequence ID" value="OCH23331.1"/>
    <property type="molecule type" value="Genomic_DNA"/>
</dbReference>
<sequence>MNNKQSLLTNLYTFNIAAKSLSFTLASEQLFLTQGAVSQRIKQLEEQLGFNLFIRLTRKLELTEEGKRLWDVLDTSLEAIFSEIEDIQFNELSGELYIGVAPTFAQSWLMPRLPEFQALYPNLDLKIRVKASPLDFKHEPVDLAIYYSNGLHPDLHCEKLFDEYLTPICTPEYVNKLPKDVFNIDAVCLIHCTESLESIRTDFEWTYWLSMTNNPTPVQSNNYVFNHSEMAISAVRNGMGIGIARTRLVDTYLNNGELVTPFEAIPSNLSYNLICPKGQELRPKYQAFTRWLRTKIDQQAKSSSS</sequence>
<dbReference type="CDD" id="cd08432">
    <property type="entry name" value="PBP2_GcdR_TrpI_HvrB_AmpR_like"/>
    <property type="match status" value="1"/>
</dbReference>
<dbReference type="GO" id="GO:0006351">
    <property type="term" value="P:DNA-templated transcription"/>
    <property type="evidence" value="ECO:0007669"/>
    <property type="project" value="TreeGrafter"/>
</dbReference>
<dbReference type="Pfam" id="PF03466">
    <property type="entry name" value="LysR_substrate"/>
    <property type="match status" value="1"/>
</dbReference>
<dbReference type="Pfam" id="PF00126">
    <property type="entry name" value="HTH_1"/>
    <property type="match status" value="1"/>
</dbReference>
<dbReference type="Gene3D" id="3.40.190.10">
    <property type="entry name" value="Periplasmic binding protein-like II"/>
    <property type="match status" value="2"/>
</dbReference>
<protein>
    <submittedName>
        <fullName evidence="6">LysR family transcriptional regulator</fullName>
    </submittedName>
</protein>
<evidence type="ECO:0000256" key="2">
    <source>
        <dbReference type="ARBA" id="ARBA00023015"/>
    </source>
</evidence>
<dbReference type="GO" id="GO:0043565">
    <property type="term" value="F:sequence-specific DNA binding"/>
    <property type="evidence" value="ECO:0007669"/>
    <property type="project" value="TreeGrafter"/>
</dbReference>
<keyword evidence="4" id="KW-0804">Transcription</keyword>
<dbReference type="InterPro" id="IPR000847">
    <property type="entry name" value="LysR_HTH_N"/>
</dbReference>
<dbReference type="Gene3D" id="1.10.10.10">
    <property type="entry name" value="Winged helix-like DNA-binding domain superfamily/Winged helix DNA-binding domain"/>
    <property type="match status" value="1"/>
</dbReference>